<evidence type="ECO:0000313" key="8">
    <source>
        <dbReference type="Proteomes" id="UP001652662"/>
    </source>
</evidence>
<proteinExistence type="predicted"/>
<reference evidence="9" key="1">
    <citation type="submission" date="2025-08" db="UniProtKB">
        <authorList>
            <consortium name="RefSeq"/>
        </authorList>
    </citation>
    <scope>IDENTIFICATION</scope>
    <source>
        <tissue evidence="9">Blood</tissue>
    </source>
</reference>
<accession>A0ABM2FCN6</accession>
<evidence type="ECO:0000256" key="4">
    <source>
        <dbReference type="ARBA" id="ARBA00023015"/>
    </source>
</evidence>
<evidence type="ECO:0000256" key="1">
    <source>
        <dbReference type="ARBA" id="ARBA00004123"/>
    </source>
</evidence>
<gene>
    <name evidence="9" type="primary">LOC103558853</name>
</gene>
<evidence type="ECO:0000256" key="2">
    <source>
        <dbReference type="ARBA" id="ARBA00022491"/>
    </source>
</evidence>
<organism evidence="8 9">
    <name type="scientific">Equus przewalskii</name>
    <name type="common">Przewalski's horse</name>
    <name type="synonym">Equus caballus przewalskii</name>
    <dbReference type="NCBI Taxonomy" id="9798"/>
    <lineage>
        <taxon>Eukaryota</taxon>
        <taxon>Metazoa</taxon>
        <taxon>Chordata</taxon>
        <taxon>Craniata</taxon>
        <taxon>Vertebrata</taxon>
        <taxon>Euteleostomi</taxon>
        <taxon>Mammalia</taxon>
        <taxon>Eutheria</taxon>
        <taxon>Laurasiatheria</taxon>
        <taxon>Perissodactyla</taxon>
        <taxon>Equidae</taxon>
        <taxon>Equus</taxon>
    </lineage>
</organism>
<dbReference type="GeneID" id="103558853"/>
<protein>
    <submittedName>
        <fullName evidence="9">EP300-interacting inhibitor of differentiation 2-like isoform X1</fullName>
    </submittedName>
</protein>
<feature type="region of interest" description="Disordered" evidence="7">
    <location>
        <begin position="163"/>
        <end position="187"/>
    </location>
</feature>
<feature type="compositionally biased region" description="Low complexity" evidence="7">
    <location>
        <begin position="174"/>
        <end position="187"/>
    </location>
</feature>
<sequence length="286" mass="29569">MSELPADSKVSQTDAASGNSDVPRAEVGGGRREPVPFPARPAGTRTAPMAEAGEGPMAALGAAPMAEAGEGPMAEAGECPMAALGAAPMAEAREGPMAEAGAAPMAEAREGPMAEAGVGPMAEAREGPMAEARESPMAEARAGPMAAPREAQMAEVARLLAEPAEEEGPEGRPRSGPGNSPGGAAALPYLRLRPPVSAVGMNSQQILRLSLDHGPLAPRRVQEPAERRRRLADACAARGAALDARYQRNPQRMDFDLLTFTVALTASEVINPLIEELGCDKFIPRE</sequence>
<dbReference type="InterPro" id="IPR033258">
    <property type="entry name" value="EID"/>
</dbReference>
<dbReference type="Proteomes" id="UP001652662">
    <property type="component" value="Chromosome 9"/>
</dbReference>
<evidence type="ECO:0000256" key="6">
    <source>
        <dbReference type="ARBA" id="ARBA00023242"/>
    </source>
</evidence>
<name>A0ABM2FCN6_EQUPR</name>
<keyword evidence="6" id="KW-0539">Nucleus</keyword>
<evidence type="ECO:0000256" key="3">
    <source>
        <dbReference type="ARBA" id="ARBA00022782"/>
    </source>
</evidence>
<keyword evidence="4" id="KW-0805">Transcription regulation</keyword>
<dbReference type="RefSeq" id="XP_008530306.2">
    <property type="nucleotide sequence ID" value="XM_008532084.2"/>
</dbReference>
<feature type="compositionally biased region" description="Low complexity" evidence="7">
    <location>
        <begin position="47"/>
        <end position="64"/>
    </location>
</feature>
<comment type="subcellular location">
    <subcellularLocation>
        <location evidence="1">Nucleus</location>
    </subcellularLocation>
</comment>
<dbReference type="PANTHER" id="PTHR15556">
    <property type="entry name" value="EP300-INTERACTING INHIBITOR OF DIFFERENTIATION 2-RELATED"/>
    <property type="match status" value="1"/>
</dbReference>
<evidence type="ECO:0000256" key="7">
    <source>
        <dbReference type="SAM" id="MobiDB-lite"/>
    </source>
</evidence>
<dbReference type="PANTHER" id="PTHR15556:SF3">
    <property type="entry name" value="EP300-INTERACTING INHIBITOR OF DIFFERENTIATION 2"/>
    <property type="match status" value="1"/>
</dbReference>
<feature type="compositionally biased region" description="Polar residues" evidence="7">
    <location>
        <begin position="9"/>
        <end position="20"/>
    </location>
</feature>
<keyword evidence="8" id="KW-1185">Reference proteome</keyword>
<keyword evidence="2" id="KW-0678">Repressor</keyword>
<feature type="region of interest" description="Disordered" evidence="7">
    <location>
        <begin position="1"/>
        <end position="64"/>
    </location>
</feature>
<evidence type="ECO:0000256" key="5">
    <source>
        <dbReference type="ARBA" id="ARBA00023163"/>
    </source>
</evidence>
<evidence type="ECO:0000313" key="9">
    <source>
        <dbReference type="RefSeq" id="XP_008530306.2"/>
    </source>
</evidence>
<keyword evidence="5" id="KW-0804">Transcription</keyword>
<keyword evidence="3" id="KW-0221">Differentiation</keyword>